<evidence type="ECO:0000313" key="1">
    <source>
        <dbReference type="EMBL" id="KAJ8333543.1"/>
    </source>
</evidence>
<dbReference type="EMBL" id="JAINUF010000023">
    <property type="protein sequence ID" value="KAJ8333543.1"/>
    <property type="molecule type" value="Genomic_DNA"/>
</dbReference>
<proteinExistence type="predicted"/>
<evidence type="ECO:0008006" key="3">
    <source>
        <dbReference type="Google" id="ProtNLM"/>
    </source>
</evidence>
<dbReference type="Proteomes" id="UP001152622">
    <property type="component" value="Chromosome 23"/>
</dbReference>
<protein>
    <recommendedName>
        <fullName evidence="3">DDE Tnp4 domain-containing protein</fullName>
    </recommendedName>
</protein>
<dbReference type="AlphaFoldDB" id="A0A9Q1E785"/>
<comment type="caution">
    <text evidence="1">The sequence shown here is derived from an EMBL/GenBank/DDBJ whole genome shotgun (WGS) entry which is preliminary data.</text>
</comment>
<reference evidence="1" key="1">
    <citation type="journal article" date="2023" name="Science">
        <title>Genome structures resolve the early diversification of teleost fishes.</title>
        <authorList>
            <person name="Parey E."/>
            <person name="Louis A."/>
            <person name="Montfort J."/>
            <person name="Bouchez O."/>
            <person name="Roques C."/>
            <person name="Iampietro C."/>
            <person name="Lluch J."/>
            <person name="Castinel A."/>
            <person name="Donnadieu C."/>
            <person name="Desvignes T."/>
            <person name="Floi Bucao C."/>
            <person name="Jouanno E."/>
            <person name="Wen M."/>
            <person name="Mejri S."/>
            <person name="Dirks R."/>
            <person name="Jansen H."/>
            <person name="Henkel C."/>
            <person name="Chen W.J."/>
            <person name="Zahm M."/>
            <person name="Cabau C."/>
            <person name="Klopp C."/>
            <person name="Thompson A.W."/>
            <person name="Robinson-Rechavi M."/>
            <person name="Braasch I."/>
            <person name="Lecointre G."/>
            <person name="Bobe J."/>
            <person name="Postlethwait J.H."/>
            <person name="Berthelot C."/>
            <person name="Roest Crollius H."/>
            <person name="Guiguen Y."/>
        </authorList>
    </citation>
    <scope>NUCLEOTIDE SEQUENCE</scope>
    <source>
        <strain evidence="1">WJC10195</strain>
    </source>
</reference>
<accession>A0A9Q1E785</accession>
<dbReference type="PROSITE" id="PS51257">
    <property type="entry name" value="PROKAR_LIPOPROTEIN"/>
    <property type="match status" value="1"/>
</dbReference>
<gene>
    <name evidence="1" type="ORF">SKAU_G00415510</name>
</gene>
<name>A0A9Q1E785_SYNKA</name>
<evidence type="ECO:0000313" key="2">
    <source>
        <dbReference type="Proteomes" id="UP001152622"/>
    </source>
</evidence>
<keyword evidence="2" id="KW-1185">Reference proteome</keyword>
<sequence>MKTRFRAIFLQTLEVDPSFVSHVITACCVLHNICLGVGDVMVPDEEPVEVMPEEDGNVSDTQSGAAWRENLCAHLSALEQPDHDHDYC</sequence>
<dbReference type="OrthoDB" id="1902038at2759"/>
<organism evidence="1 2">
    <name type="scientific">Synaphobranchus kaupii</name>
    <name type="common">Kaup's arrowtooth eel</name>
    <dbReference type="NCBI Taxonomy" id="118154"/>
    <lineage>
        <taxon>Eukaryota</taxon>
        <taxon>Metazoa</taxon>
        <taxon>Chordata</taxon>
        <taxon>Craniata</taxon>
        <taxon>Vertebrata</taxon>
        <taxon>Euteleostomi</taxon>
        <taxon>Actinopterygii</taxon>
        <taxon>Neopterygii</taxon>
        <taxon>Teleostei</taxon>
        <taxon>Anguilliformes</taxon>
        <taxon>Synaphobranchidae</taxon>
        <taxon>Synaphobranchus</taxon>
    </lineage>
</organism>